<keyword evidence="3" id="KW-1185">Reference proteome</keyword>
<feature type="chain" id="PRO_5042838579" evidence="1">
    <location>
        <begin position="24"/>
        <end position="91"/>
    </location>
</feature>
<protein>
    <submittedName>
        <fullName evidence="2">Uncharacterized protein</fullName>
    </submittedName>
</protein>
<dbReference type="GeneID" id="87832777"/>
<gene>
    <name evidence="2" type="ORF">N657DRAFT_677717</name>
</gene>
<organism evidence="2 3">
    <name type="scientific">Parathielavia appendiculata</name>
    <dbReference type="NCBI Taxonomy" id="2587402"/>
    <lineage>
        <taxon>Eukaryota</taxon>
        <taxon>Fungi</taxon>
        <taxon>Dikarya</taxon>
        <taxon>Ascomycota</taxon>
        <taxon>Pezizomycotina</taxon>
        <taxon>Sordariomycetes</taxon>
        <taxon>Sordariomycetidae</taxon>
        <taxon>Sordariales</taxon>
        <taxon>Chaetomiaceae</taxon>
        <taxon>Parathielavia</taxon>
    </lineage>
</organism>
<evidence type="ECO:0000256" key="1">
    <source>
        <dbReference type="SAM" id="SignalP"/>
    </source>
</evidence>
<dbReference type="Proteomes" id="UP001302602">
    <property type="component" value="Unassembled WGS sequence"/>
</dbReference>
<evidence type="ECO:0000313" key="3">
    <source>
        <dbReference type="Proteomes" id="UP001302602"/>
    </source>
</evidence>
<reference evidence="2" key="1">
    <citation type="journal article" date="2023" name="Mol. Phylogenet. Evol.">
        <title>Genome-scale phylogeny and comparative genomics of the fungal order Sordariales.</title>
        <authorList>
            <person name="Hensen N."/>
            <person name="Bonometti L."/>
            <person name="Westerberg I."/>
            <person name="Brannstrom I.O."/>
            <person name="Guillou S."/>
            <person name="Cros-Aarteil S."/>
            <person name="Calhoun S."/>
            <person name="Haridas S."/>
            <person name="Kuo A."/>
            <person name="Mondo S."/>
            <person name="Pangilinan J."/>
            <person name="Riley R."/>
            <person name="LaButti K."/>
            <person name="Andreopoulos B."/>
            <person name="Lipzen A."/>
            <person name="Chen C."/>
            <person name="Yan M."/>
            <person name="Daum C."/>
            <person name="Ng V."/>
            <person name="Clum A."/>
            <person name="Steindorff A."/>
            <person name="Ohm R.A."/>
            <person name="Martin F."/>
            <person name="Silar P."/>
            <person name="Natvig D.O."/>
            <person name="Lalanne C."/>
            <person name="Gautier V."/>
            <person name="Ament-Velasquez S.L."/>
            <person name="Kruys A."/>
            <person name="Hutchinson M.I."/>
            <person name="Powell A.J."/>
            <person name="Barry K."/>
            <person name="Miller A.N."/>
            <person name="Grigoriev I.V."/>
            <person name="Debuchy R."/>
            <person name="Gladieux P."/>
            <person name="Hiltunen Thoren M."/>
            <person name="Johannesson H."/>
        </authorList>
    </citation>
    <scope>NUCLEOTIDE SEQUENCE</scope>
    <source>
        <strain evidence="2">CBS 731.68</strain>
    </source>
</reference>
<reference evidence="2" key="2">
    <citation type="submission" date="2023-05" db="EMBL/GenBank/DDBJ databases">
        <authorList>
            <consortium name="Lawrence Berkeley National Laboratory"/>
            <person name="Steindorff A."/>
            <person name="Hensen N."/>
            <person name="Bonometti L."/>
            <person name="Westerberg I."/>
            <person name="Brannstrom I.O."/>
            <person name="Guillou S."/>
            <person name="Cros-Aarteil S."/>
            <person name="Calhoun S."/>
            <person name="Haridas S."/>
            <person name="Kuo A."/>
            <person name="Mondo S."/>
            <person name="Pangilinan J."/>
            <person name="Riley R."/>
            <person name="Labutti K."/>
            <person name="Andreopoulos B."/>
            <person name="Lipzen A."/>
            <person name="Chen C."/>
            <person name="Yanf M."/>
            <person name="Daum C."/>
            <person name="Ng V."/>
            <person name="Clum A."/>
            <person name="Ohm R."/>
            <person name="Martin F."/>
            <person name="Silar P."/>
            <person name="Natvig D."/>
            <person name="Lalanne C."/>
            <person name="Gautier V."/>
            <person name="Ament-Velasquez S.L."/>
            <person name="Kruys A."/>
            <person name="Hutchinson M.I."/>
            <person name="Powell A.J."/>
            <person name="Barry K."/>
            <person name="Miller A.N."/>
            <person name="Grigoriev I.V."/>
            <person name="Debuchy R."/>
            <person name="Gladieux P."/>
            <person name="Thoren M.H."/>
            <person name="Johannesson H."/>
        </authorList>
    </citation>
    <scope>NUCLEOTIDE SEQUENCE</scope>
    <source>
        <strain evidence="2">CBS 731.68</strain>
    </source>
</reference>
<comment type="caution">
    <text evidence="2">The sequence shown here is derived from an EMBL/GenBank/DDBJ whole genome shotgun (WGS) entry which is preliminary data.</text>
</comment>
<evidence type="ECO:0000313" key="2">
    <source>
        <dbReference type="EMBL" id="KAK4127024.1"/>
    </source>
</evidence>
<proteinExistence type="predicted"/>
<accession>A0AAN6U689</accession>
<dbReference type="AlphaFoldDB" id="A0AAN6U689"/>
<name>A0AAN6U689_9PEZI</name>
<sequence length="91" mass="10146">MTPFWRSTVSTGMTLLWYDAAFAAKIRTLRPGARWGTGITWKAELANLVKPSAFTTAATSLVQPPIGEITECMRRVNIDINKESLREECEA</sequence>
<keyword evidence="1" id="KW-0732">Signal</keyword>
<feature type="signal peptide" evidence="1">
    <location>
        <begin position="1"/>
        <end position="23"/>
    </location>
</feature>
<dbReference type="EMBL" id="MU853224">
    <property type="protein sequence ID" value="KAK4127024.1"/>
    <property type="molecule type" value="Genomic_DNA"/>
</dbReference>
<dbReference type="RefSeq" id="XP_062650795.1">
    <property type="nucleotide sequence ID" value="XM_062796009.1"/>
</dbReference>